<sequence>MSRKILLGVLLLLLVFSIHATHHHLRRRRCGAQLKKSIDLLCGKCSTELDISTIACATPLSDLVFQMICCPNDD</sequence>
<dbReference type="InterPro" id="IPR003235">
    <property type="entry name" value="Nem_insulin-like_b-type"/>
</dbReference>
<dbReference type="GO" id="GO:0005576">
    <property type="term" value="C:extracellular region"/>
    <property type="evidence" value="ECO:0007669"/>
    <property type="project" value="UniProtKB-SubCell"/>
</dbReference>
<dbReference type="EMBL" id="GL379797">
    <property type="protein sequence ID" value="EGT32324.1"/>
    <property type="molecule type" value="Genomic_DNA"/>
</dbReference>
<evidence type="ECO:0000313" key="8">
    <source>
        <dbReference type="Proteomes" id="UP000008068"/>
    </source>
</evidence>
<organism evidence="8">
    <name type="scientific">Caenorhabditis brenneri</name>
    <name type="common">Nematode worm</name>
    <dbReference type="NCBI Taxonomy" id="135651"/>
    <lineage>
        <taxon>Eukaryota</taxon>
        <taxon>Metazoa</taxon>
        <taxon>Ecdysozoa</taxon>
        <taxon>Nematoda</taxon>
        <taxon>Chromadorea</taxon>
        <taxon>Rhabditida</taxon>
        <taxon>Rhabditina</taxon>
        <taxon>Rhabditomorpha</taxon>
        <taxon>Rhabditoidea</taxon>
        <taxon>Rhabditidae</taxon>
        <taxon>Peloderinae</taxon>
        <taxon>Caenorhabditis</taxon>
    </lineage>
</organism>
<comment type="similarity">
    <text evidence="2">Belongs to the insulin family.</text>
</comment>
<dbReference type="GO" id="GO:0005179">
    <property type="term" value="F:hormone activity"/>
    <property type="evidence" value="ECO:0007669"/>
    <property type="project" value="InterPro"/>
</dbReference>
<dbReference type="HOGENOM" id="CLU_2689989_0_0_1"/>
<keyword evidence="4 6" id="KW-0732">Signal</keyword>
<keyword evidence="8" id="KW-1185">Reference proteome</keyword>
<dbReference type="Proteomes" id="UP000008068">
    <property type="component" value="Unassembled WGS sequence"/>
</dbReference>
<evidence type="ECO:0000313" key="7">
    <source>
        <dbReference type="EMBL" id="EGT32324.1"/>
    </source>
</evidence>
<evidence type="ECO:0000256" key="1">
    <source>
        <dbReference type="ARBA" id="ARBA00004613"/>
    </source>
</evidence>
<evidence type="ECO:0000256" key="3">
    <source>
        <dbReference type="ARBA" id="ARBA00022525"/>
    </source>
</evidence>
<comment type="subcellular location">
    <subcellularLocation>
        <location evidence="1">Secreted</location>
    </subcellularLocation>
</comment>
<evidence type="ECO:0000256" key="5">
    <source>
        <dbReference type="ARBA" id="ARBA00023157"/>
    </source>
</evidence>
<keyword evidence="3" id="KW-0964">Secreted</keyword>
<feature type="chain" id="PRO_5003403598" evidence="6">
    <location>
        <begin position="21"/>
        <end position="74"/>
    </location>
</feature>
<dbReference type="InParanoid" id="G0MJA9"/>
<gene>
    <name evidence="7" type="ORF">CAEBREN_16265</name>
</gene>
<reference evidence="8" key="1">
    <citation type="submission" date="2011-07" db="EMBL/GenBank/DDBJ databases">
        <authorList>
            <consortium name="Caenorhabditis brenneri Sequencing and Analysis Consortium"/>
            <person name="Wilson R.K."/>
        </authorList>
    </citation>
    <scope>NUCLEOTIDE SEQUENCE [LARGE SCALE GENOMIC DNA]</scope>
    <source>
        <strain evidence="8">PB2801</strain>
    </source>
</reference>
<keyword evidence="5" id="KW-1015">Disulfide bond</keyword>
<evidence type="ECO:0000256" key="2">
    <source>
        <dbReference type="ARBA" id="ARBA00009034"/>
    </source>
</evidence>
<accession>G0MJA9</accession>
<proteinExistence type="inferred from homology"/>
<evidence type="ECO:0000256" key="4">
    <source>
        <dbReference type="ARBA" id="ARBA00022729"/>
    </source>
</evidence>
<name>G0MJA9_CAEBE</name>
<dbReference type="Pfam" id="PF03488">
    <property type="entry name" value="Ins_beta"/>
    <property type="match status" value="1"/>
</dbReference>
<dbReference type="AlphaFoldDB" id="G0MJA9"/>
<evidence type="ECO:0000256" key="6">
    <source>
        <dbReference type="SAM" id="SignalP"/>
    </source>
</evidence>
<protein>
    <submittedName>
        <fullName evidence="7">Uncharacterized protein</fullName>
    </submittedName>
</protein>
<dbReference type="Gene3D" id="1.10.100.10">
    <property type="entry name" value="Insulin-like"/>
    <property type="match status" value="1"/>
</dbReference>
<feature type="signal peptide" evidence="6">
    <location>
        <begin position="1"/>
        <end position="20"/>
    </location>
</feature>